<organism evidence="1 2">
    <name type="scientific">Thalassospira marina</name>
    <dbReference type="NCBI Taxonomy" id="2048283"/>
    <lineage>
        <taxon>Bacteria</taxon>
        <taxon>Pseudomonadati</taxon>
        <taxon>Pseudomonadota</taxon>
        <taxon>Alphaproteobacteria</taxon>
        <taxon>Rhodospirillales</taxon>
        <taxon>Thalassospiraceae</taxon>
        <taxon>Thalassospira</taxon>
    </lineage>
</organism>
<evidence type="ECO:0008006" key="3">
    <source>
        <dbReference type="Google" id="ProtNLM"/>
    </source>
</evidence>
<gene>
    <name evidence="1" type="ORF">CSC3H3_18480</name>
</gene>
<proteinExistence type="predicted"/>
<dbReference type="Proteomes" id="UP000233458">
    <property type="component" value="Chromosome"/>
</dbReference>
<evidence type="ECO:0000313" key="1">
    <source>
        <dbReference type="EMBL" id="AUG54475.1"/>
    </source>
</evidence>
<protein>
    <recommendedName>
        <fullName evidence="3">Metal-dependent hydrolase</fullName>
    </recommendedName>
</protein>
<name>A0ABM6QD14_9PROT</name>
<accession>A0ABM6QD14</accession>
<evidence type="ECO:0000313" key="2">
    <source>
        <dbReference type="Proteomes" id="UP000233458"/>
    </source>
</evidence>
<reference evidence="1 2" key="1">
    <citation type="submission" date="2017-10" db="EMBL/GenBank/DDBJ databases">
        <title>Biodiversity and function of Thalassospira species in the particle-attached aromatic-hydrocarbon-degrading consortia from the surface seawater of the China South Sea.</title>
        <authorList>
            <person name="Dong C."/>
            <person name="Liu R."/>
            <person name="Shao Z."/>
        </authorList>
    </citation>
    <scope>NUCLEOTIDE SEQUENCE [LARGE SCALE GENOMIC DNA]</scope>
    <source>
        <strain evidence="1 2">CSC3H3</strain>
    </source>
</reference>
<dbReference type="EMBL" id="CP024199">
    <property type="protein sequence ID" value="AUG54475.1"/>
    <property type="molecule type" value="Genomic_DNA"/>
</dbReference>
<keyword evidence="2" id="KW-1185">Reference proteome</keyword>
<sequence>MRVWRFSPGYLAIRPYPGYTGMVLLLAVAGRGLPDLSFWVLAPFFHVSGRCHLIIDHAAPAKRT</sequence>